<dbReference type="GeneTree" id="ENSGT00390000017267"/>
<dbReference type="GO" id="GO:0006364">
    <property type="term" value="P:rRNA processing"/>
    <property type="evidence" value="ECO:0007669"/>
    <property type="project" value="TreeGrafter"/>
</dbReference>
<keyword evidence="4 5" id="KW-0539">Nucleus</keyword>
<feature type="compositionally biased region" description="Acidic residues" evidence="6">
    <location>
        <begin position="255"/>
        <end position="276"/>
    </location>
</feature>
<feature type="compositionally biased region" description="Basic and acidic residues" evidence="6">
    <location>
        <begin position="234"/>
        <end position="252"/>
    </location>
</feature>
<evidence type="ECO:0000256" key="3">
    <source>
        <dbReference type="ARBA" id="ARBA00022517"/>
    </source>
</evidence>
<name>A0A3B4Z142_9TELE</name>
<dbReference type="PIRSF" id="PIRSF017302">
    <property type="entry name" value="Gltscr2"/>
    <property type="match status" value="1"/>
</dbReference>
<dbReference type="InterPro" id="IPR011687">
    <property type="entry name" value="Nop53/GLTSCR2"/>
</dbReference>
<evidence type="ECO:0000256" key="6">
    <source>
        <dbReference type="SAM" id="MobiDB-lite"/>
    </source>
</evidence>
<feature type="region of interest" description="Disordered" evidence="6">
    <location>
        <begin position="234"/>
        <end position="362"/>
    </location>
</feature>
<evidence type="ECO:0000313" key="7">
    <source>
        <dbReference type="Ensembl" id="ENSSPAP00000000449.1"/>
    </source>
</evidence>
<sequence>MAAARRLKRVAASQPGFLTLKSSVNPADLVSGRRKRVNKNKKKSWNKHSDINDVEEFLEDVRHQERTTGKGKGSRPLRIDLILQHDSLVPPAKDVLAYQQPNAKKLRRIAQKAEQLAAKGVVPRRQRQLLSRRPVDRTVKKAATEANNNPDRGYYDIWGQEYSADPWYLQQTGKKQVKRPEKLLQKPSVLPAVEVIAPGGSYNPDFFSHQALLQEAHDVEVKKQKQEDRIERQLAVNKEDKATEETVLREQVEGLVEEEDEEEEQEGASNDNEEEVVVGAIALAEKKTERQRKKEKAEKIKEQRRQADRKQTDQQQQLFQLRSIKASIKQQEQKTKTNQIKRKAKQEAEKSQPRRLGKLKFQPQDLEVQLSNELAGSLRQLKPEGSILKDRFKSLQKRNLIEPRDRAKFKRRLKVKYVEKRAFKEIA</sequence>
<evidence type="ECO:0000256" key="2">
    <source>
        <dbReference type="ARBA" id="ARBA00018339"/>
    </source>
</evidence>
<comment type="function">
    <text evidence="5">May play a role in ribosome biogenesis.</text>
</comment>
<dbReference type="Pfam" id="PF07767">
    <property type="entry name" value="Nop53"/>
    <property type="match status" value="2"/>
</dbReference>
<feature type="compositionally biased region" description="Basic and acidic residues" evidence="6">
    <location>
        <begin position="295"/>
        <end position="312"/>
    </location>
</feature>
<comment type="similarity">
    <text evidence="1 5">Belongs to the NOP53 family.</text>
</comment>
<organism evidence="7">
    <name type="scientific">Stegastes partitus</name>
    <name type="common">bicolor damselfish</name>
    <dbReference type="NCBI Taxonomy" id="144197"/>
    <lineage>
        <taxon>Eukaryota</taxon>
        <taxon>Metazoa</taxon>
        <taxon>Chordata</taxon>
        <taxon>Craniata</taxon>
        <taxon>Vertebrata</taxon>
        <taxon>Euteleostomi</taxon>
        <taxon>Actinopterygii</taxon>
        <taxon>Neopterygii</taxon>
        <taxon>Teleostei</taxon>
        <taxon>Neoteleostei</taxon>
        <taxon>Acanthomorphata</taxon>
        <taxon>Ovalentaria</taxon>
        <taxon>Pomacentridae</taxon>
        <taxon>Stegastes</taxon>
    </lineage>
</organism>
<dbReference type="Ensembl" id="ENSSPAT00000000457.1">
    <property type="protein sequence ID" value="ENSSPAP00000000449.1"/>
    <property type="gene ID" value="ENSSPAG00000000318.1"/>
</dbReference>
<protein>
    <recommendedName>
        <fullName evidence="2 5">Ribosome biogenesis protein NOP53</fullName>
    </recommendedName>
</protein>
<reference evidence="7" key="1">
    <citation type="submission" date="2023-09" db="UniProtKB">
        <authorList>
            <consortium name="Ensembl"/>
        </authorList>
    </citation>
    <scope>IDENTIFICATION</scope>
</reference>
<evidence type="ECO:0000256" key="1">
    <source>
        <dbReference type="ARBA" id="ARBA00008838"/>
    </source>
</evidence>
<accession>A0A3B4Z142</accession>
<dbReference type="GO" id="GO:0005730">
    <property type="term" value="C:nucleolus"/>
    <property type="evidence" value="ECO:0007669"/>
    <property type="project" value="UniProtKB-SubCell"/>
</dbReference>
<proteinExistence type="inferred from homology"/>
<keyword evidence="3 5" id="KW-0690">Ribosome biogenesis</keyword>
<evidence type="ECO:0000256" key="5">
    <source>
        <dbReference type="PIRNR" id="PIRNR017302"/>
    </source>
</evidence>
<dbReference type="PANTHER" id="PTHR14211">
    <property type="entry name" value="GLIOMA SUPPRESSOR CANDIDATE REGION GENE 2"/>
    <property type="match status" value="1"/>
</dbReference>
<feature type="compositionally biased region" description="Low complexity" evidence="6">
    <location>
        <begin position="313"/>
        <end position="322"/>
    </location>
</feature>
<dbReference type="GO" id="GO:0008097">
    <property type="term" value="F:5S rRNA binding"/>
    <property type="evidence" value="ECO:0007669"/>
    <property type="project" value="TreeGrafter"/>
</dbReference>
<dbReference type="AlphaFoldDB" id="A0A3B4Z142"/>
<dbReference type="PANTHER" id="PTHR14211:SF7">
    <property type="entry name" value="RIBOSOME BIOGENESIS PROTEIN NOP53"/>
    <property type="match status" value="1"/>
</dbReference>
<comment type="subcellular location">
    <subcellularLocation>
        <location evidence="5">Nucleus</location>
        <location evidence="5">Nucleolus</location>
    </subcellularLocation>
    <subcellularLocation>
        <location evidence="5">Nucleus</location>
        <location evidence="5">Nucleoplasm</location>
    </subcellularLocation>
</comment>
<dbReference type="GO" id="GO:0000027">
    <property type="term" value="P:ribosomal large subunit assembly"/>
    <property type="evidence" value="ECO:0007669"/>
    <property type="project" value="UniProtKB-UniRule"/>
</dbReference>
<evidence type="ECO:0000256" key="4">
    <source>
        <dbReference type="ARBA" id="ARBA00023242"/>
    </source>
</evidence>
<dbReference type="GO" id="GO:0005654">
    <property type="term" value="C:nucleoplasm"/>
    <property type="evidence" value="ECO:0007669"/>
    <property type="project" value="UniProtKB-SubCell"/>
</dbReference>